<keyword evidence="6" id="KW-1185">Reference proteome</keyword>
<dbReference type="InterPro" id="IPR036628">
    <property type="entry name" value="Clp_N_dom_sf"/>
</dbReference>
<evidence type="ECO:0000256" key="1">
    <source>
        <dbReference type="ARBA" id="ARBA00008675"/>
    </source>
</evidence>
<dbReference type="RefSeq" id="XP_030551113.2">
    <property type="nucleotide sequence ID" value="XM_030695253.2"/>
</dbReference>
<dbReference type="InterPro" id="IPR051650">
    <property type="entry name" value="SL_signaling_regulator"/>
</dbReference>
<dbReference type="Gene3D" id="3.40.50.300">
    <property type="entry name" value="P-loop containing nucleotide triphosphate hydrolases"/>
    <property type="match status" value="1"/>
</dbReference>
<name>A0A8B8QXR3_9MYRT</name>
<protein>
    <submittedName>
        <fullName evidence="7">Protein SMAX1-LIKE 3-like isoform X2</fullName>
    </submittedName>
</protein>
<feature type="region of interest" description="Disordered" evidence="4">
    <location>
        <begin position="173"/>
        <end position="204"/>
    </location>
</feature>
<dbReference type="InterPro" id="IPR058680">
    <property type="entry name" value="NBD_SMAX1-like"/>
</dbReference>
<dbReference type="InterPro" id="IPR004176">
    <property type="entry name" value="Clp_R_N"/>
</dbReference>
<proteinExistence type="inferred from homology"/>
<comment type="similarity">
    <text evidence="1">Belongs to the ClpA/ClpB family.</text>
</comment>
<feature type="region of interest" description="Disordered" evidence="4">
    <location>
        <begin position="607"/>
        <end position="633"/>
    </location>
</feature>
<evidence type="ECO:0000313" key="6">
    <source>
        <dbReference type="Proteomes" id="UP000827889"/>
    </source>
</evidence>
<feature type="domain" description="Clp R" evidence="5">
    <location>
        <begin position="8"/>
        <end position="170"/>
    </location>
</feature>
<feature type="compositionally biased region" description="Low complexity" evidence="4">
    <location>
        <begin position="612"/>
        <end position="629"/>
    </location>
</feature>
<dbReference type="GeneID" id="115755738"/>
<dbReference type="InterPro" id="IPR027417">
    <property type="entry name" value="P-loop_NTPase"/>
</dbReference>
<organism evidence="6 7">
    <name type="scientific">Rhodamnia argentea</name>
    <dbReference type="NCBI Taxonomy" id="178133"/>
    <lineage>
        <taxon>Eukaryota</taxon>
        <taxon>Viridiplantae</taxon>
        <taxon>Streptophyta</taxon>
        <taxon>Embryophyta</taxon>
        <taxon>Tracheophyta</taxon>
        <taxon>Spermatophyta</taxon>
        <taxon>Magnoliopsida</taxon>
        <taxon>eudicotyledons</taxon>
        <taxon>Gunneridae</taxon>
        <taxon>Pentapetalae</taxon>
        <taxon>rosids</taxon>
        <taxon>malvids</taxon>
        <taxon>Myrtales</taxon>
        <taxon>Myrtaceae</taxon>
        <taxon>Myrtoideae</taxon>
        <taxon>Myrteae</taxon>
        <taxon>Australasian group</taxon>
        <taxon>Rhodamnia</taxon>
    </lineage>
</organism>
<dbReference type="PANTHER" id="PTHR43572">
    <property type="entry name" value="CHAPERONE PROTEIN CLPD, CHLOROPLASTIC"/>
    <property type="match status" value="1"/>
</dbReference>
<evidence type="ECO:0000256" key="3">
    <source>
        <dbReference type="PROSITE-ProRule" id="PRU01251"/>
    </source>
</evidence>
<dbReference type="Pfam" id="PF02861">
    <property type="entry name" value="Clp_N"/>
    <property type="match status" value="1"/>
</dbReference>
<evidence type="ECO:0000256" key="4">
    <source>
        <dbReference type="SAM" id="MobiDB-lite"/>
    </source>
</evidence>
<dbReference type="SUPFAM" id="SSF81923">
    <property type="entry name" value="Double Clp-N motif"/>
    <property type="match status" value="1"/>
</dbReference>
<dbReference type="KEGG" id="rarg:115755738"/>
<feature type="region of interest" description="Disordered" evidence="4">
    <location>
        <begin position="838"/>
        <end position="860"/>
    </location>
</feature>
<accession>A0A8B8QXR3</accession>
<dbReference type="Gene3D" id="1.10.1780.10">
    <property type="entry name" value="Clp, N-terminal domain"/>
    <property type="match status" value="1"/>
</dbReference>
<evidence type="ECO:0000313" key="7">
    <source>
        <dbReference type="RefSeq" id="XP_030551113.2"/>
    </source>
</evidence>
<dbReference type="PROSITE" id="PS51903">
    <property type="entry name" value="CLP_R"/>
    <property type="match status" value="1"/>
</dbReference>
<dbReference type="SUPFAM" id="SSF52540">
    <property type="entry name" value="P-loop containing nucleoside triphosphate hydrolases"/>
    <property type="match status" value="1"/>
</dbReference>
<keyword evidence="2 3" id="KW-0677">Repeat</keyword>
<evidence type="ECO:0000259" key="5">
    <source>
        <dbReference type="PROSITE" id="PS51903"/>
    </source>
</evidence>
<dbReference type="Proteomes" id="UP000827889">
    <property type="component" value="Chromosome 8"/>
</dbReference>
<reference evidence="7" key="1">
    <citation type="submission" date="2025-08" db="UniProtKB">
        <authorList>
            <consortium name="RefSeq"/>
        </authorList>
    </citation>
    <scope>IDENTIFICATION</scope>
    <source>
        <tissue evidence="7">Leaf</tissue>
    </source>
</reference>
<dbReference type="PANTHER" id="PTHR43572:SF7">
    <property type="entry name" value="CLP R DOMAIN-CONTAINING PROTEIN"/>
    <property type="match status" value="1"/>
</dbReference>
<dbReference type="Pfam" id="PF23569">
    <property type="entry name" value="NBD_SMAX1"/>
    <property type="match status" value="1"/>
</dbReference>
<gene>
    <name evidence="7" type="primary">LOC115755738</name>
</gene>
<evidence type="ECO:0000256" key="2">
    <source>
        <dbReference type="ARBA" id="ARBA00022737"/>
    </source>
</evidence>
<sequence>MRNTVCIIPQSLTPEATAVVKQAVSLARRRGHAQVTPLHVASAMLASSTGLLRRSCLQSHSHPLQCKALELCFNVALNRLPASTSSPLLSPHTPHPSLSNALVAAFKRAQAHQRRGSVENQQQPILALKIEVEQLIISILDDPSVSRVMREAGFSSTQVKNRVEQAVSVEVCSQAPKAPSSHPKDQSVNTSNNPKPLALGPSNVSLSLHSGLAGPLAQGNNKPAEPARANDVASVMETMMGKRRNTIVVGECVASAEAVVRGVMEKLERGHGNGSSVELTMRSPPIQILNLPILSMRNYSRDEVEQKLVELRGVVKSCVVGRSSGVVLYLGDVQGVCELWLHFVEHRRRMMMSYSYCPLEHIVMELKKWVCGGGAGEVSKRVWLLGVATLRTYMKCKAGHPSLETVWELHPLTVPAGSLSLTLNFDCDWQSEVKCKEAKEESNWSLFENFNGGHSNNNQLACCSDCMLNFDKEVQTVRNKLDSINTSSSSSLPSWLQQYKDEKTRDVVDFQNCVSVKSLCKKWNTFCSAVHKHQPQYPEKVLKFSSTPSSPRSRSSSLHHHHHSQFSWPTLLEFKQSSPKEHQFWTPETSYDDKNDESDVKIFVPAERNNPKPDLLSNPNSSPNSASSSEVMEDMNNTDSFKEYSAENLKVLCDALEMKVPWQKDIVPEIAKTVLECRSGRRSYYSKDRKKKEETWMLFVGIDSLAKEKIARELAKTIFGSQTNFVSIGLTSFSYSAGGSDSTKHCRSKRPRTERGRGYLQRFGEAVNENPHRVFFLEDLDQADHFSQMGVKKAIEGGKVTLEDDNDDDDEVAVDLQDAIVIFSCESFSAVSRACSPTTRQKMIEDQEEEEKDDHRVDAAKPIGESLDLNVAIEEDGDQICGDGNWIMGLVDERIIFKVQEL</sequence>